<evidence type="ECO:0000313" key="2">
    <source>
        <dbReference type="Proteomes" id="UP000564964"/>
    </source>
</evidence>
<accession>A0A7J4JL32</accession>
<dbReference type="Proteomes" id="UP000564964">
    <property type="component" value="Unassembled WGS sequence"/>
</dbReference>
<proteinExistence type="predicted"/>
<dbReference type="AlphaFoldDB" id="A0A7J4JL32"/>
<organism evidence="1 2">
    <name type="scientific">Candidatus Iainarchaeum sp</name>
    <dbReference type="NCBI Taxonomy" id="3101447"/>
    <lineage>
        <taxon>Archaea</taxon>
        <taxon>Candidatus Iainarchaeota</taxon>
        <taxon>Candidatus Iainarchaeia</taxon>
        <taxon>Candidatus Iainarchaeales</taxon>
        <taxon>Candidatus Iainarchaeaceae</taxon>
        <taxon>Candidatus Iainarchaeum</taxon>
    </lineage>
</organism>
<evidence type="ECO:0000313" key="1">
    <source>
        <dbReference type="EMBL" id="HIH15966.1"/>
    </source>
</evidence>
<name>A0A7J4JL32_9ARCH</name>
<gene>
    <name evidence="1" type="ORF">HA252_01020</name>
</gene>
<comment type="caution">
    <text evidence="1">The sequence shown here is derived from an EMBL/GenBank/DDBJ whole genome shotgun (WGS) entry which is preliminary data.</text>
</comment>
<protein>
    <submittedName>
        <fullName evidence="1">Uncharacterized protein</fullName>
    </submittedName>
</protein>
<sequence length="185" mass="21467">MAETVKENGAKPVGSRLARMRNVDHRLEKKSIPPYPETGWRYYRVREMDVSRNHPGLRVVIKRHHGGGTTSAELIRVVQRDVRWHNRVFRHETSYKVLMPYAHAIHDKLIAMAWLGAPTCNEVIDRQTKRGTAVFAKLMRKGVTRERLEEIAMLAADRLRTDTENLMLVDYARGKFVFMPLIDYG</sequence>
<reference evidence="2" key="1">
    <citation type="journal article" date="2020" name="bioRxiv">
        <title>A rank-normalized archaeal taxonomy based on genome phylogeny resolves widespread incomplete and uneven classifications.</title>
        <authorList>
            <person name="Rinke C."/>
            <person name="Chuvochina M."/>
            <person name="Mussig A.J."/>
            <person name="Chaumeil P.-A."/>
            <person name="Waite D.W."/>
            <person name="Whitman W.B."/>
            <person name="Parks D.H."/>
            <person name="Hugenholtz P."/>
        </authorList>
    </citation>
    <scope>NUCLEOTIDE SEQUENCE [LARGE SCALE GENOMIC DNA]</scope>
</reference>
<dbReference type="EMBL" id="DUGH01000021">
    <property type="protein sequence ID" value="HIH15966.1"/>
    <property type="molecule type" value="Genomic_DNA"/>
</dbReference>